<accession>A0ABX1T0N7</accession>
<sequence>MSEHMHADQRFRDDTNLLRLAEHLRNALDDASEMRSGEELEMNRQLFNSVSMEMMQVQESARRLSESFRLEHPELPWNELRALRNVIVHEYDEVEAEALYESATCDTRILLDKLQPYVDALRD</sequence>
<dbReference type="PANTHER" id="PTHR34139">
    <property type="entry name" value="UPF0331 PROTEIN MJ0127"/>
    <property type="match status" value="1"/>
</dbReference>
<dbReference type="InterPro" id="IPR008201">
    <property type="entry name" value="HepT-like"/>
</dbReference>
<keyword evidence="2" id="KW-1277">Toxin-antitoxin system</keyword>
<keyword evidence="7" id="KW-1185">Reference proteome</keyword>
<evidence type="ECO:0000313" key="6">
    <source>
        <dbReference type="EMBL" id="NMN02213.1"/>
    </source>
</evidence>
<dbReference type="PANTHER" id="PTHR34139:SF1">
    <property type="entry name" value="RNASE MJ1380-RELATED"/>
    <property type="match status" value="1"/>
</dbReference>
<proteinExistence type="predicted"/>
<dbReference type="Proteomes" id="UP000553756">
    <property type="component" value="Unassembled WGS sequence"/>
</dbReference>
<protein>
    <submittedName>
        <fullName evidence="6">Antitoxin</fullName>
    </submittedName>
</protein>
<comment type="caution">
    <text evidence="6">The sequence shown here is derived from an EMBL/GenBank/DDBJ whole genome shotgun (WGS) entry which is preliminary data.</text>
</comment>
<name>A0ABX1T0N7_9BIFI</name>
<evidence type="ECO:0000256" key="3">
    <source>
        <dbReference type="ARBA" id="ARBA00022722"/>
    </source>
</evidence>
<evidence type="ECO:0000256" key="2">
    <source>
        <dbReference type="ARBA" id="ARBA00022649"/>
    </source>
</evidence>
<evidence type="ECO:0000256" key="5">
    <source>
        <dbReference type="ARBA" id="ARBA00022801"/>
    </source>
</evidence>
<keyword evidence="4" id="KW-0547">Nucleotide-binding</keyword>
<reference evidence="6 7" key="1">
    <citation type="submission" date="2020-02" db="EMBL/GenBank/DDBJ databases">
        <title>Characterization of phylogenetic diversity of novel bifidobacterial species isolated in Czech ZOOs.</title>
        <authorList>
            <person name="Lugli G.A."/>
            <person name="Vera N.B."/>
            <person name="Ventura M."/>
        </authorList>
    </citation>
    <scope>NUCLEOTIDE SEQUENCE [LARGE SCALE GENOMIC DNA]</scope>
    <source>
        <strain evidence="6 7">DSM 109963</strain>
    </source>
</reference>
<keyword evidence="1" id="KW-0597">Phosphoprotein</keyword>
<dbReference type="EMBL" id="JAAIIJ010000016">
    <property type="protein sequence ID" value="NMN02213.1"/>
    <property type="molecule type" value="Genomic_DNA"/>
</dbReference>
<organism evidence="6 7">
    <name type="scientific">Bifidobacterium panos</name>
    <dbReference type="NCBI Taxonomy" id="2675321"/>
    <lineage>
        <taxon>Bacteria</taxon>
        <taxon>Bacillati</taxon>
        <taxon>Actinomycetota</taxon>
        <taxon>Actinomycetes</taxon>
        <taxon>Bifidobacteriales</taxon>
        <taxon>Bifidobacteriaceae</taxon>
        <taxon>Bifidobacterium</taxon>
    </lineage>
</organism>
<evidence type="ECO:0000256" key="4">
    <source>
        <dbReference type="ARBA" id="ARBA00022741"/>
    </source>
</evidence>
<dbReference type="Pfam" id="PF01934">
    <property type="entry name" value="HepT-like"/>
    <property type="match status" value="1"/>
</dbReference>
<gene>
    <name evidence="6" type="ORF">G1C94_0835</name>
</gene>
<dbReference type="SUPFAM" id="SSF81593">
    <property type="entry name" value="Nucleotidyltransferase substrate binding subunit/domain"/>
    <property type="match status" value="1"/>
</dbReference>
<keyword evidence="3" id="KW-0540">Nuclease</keyword>
<keyword evidence="5" id="KW-0378">Hydrolase</keyword>
<dbReference type="InterPro" id="IPR051813">
    <property type="entry name" value="HepT_RNase_toxin"/>
</dbReference>
<evidence type="ECO:0000313" key="7">
    <source>
        <dbReference type="Proteomes" id="UP000553756"/>
    </source>
</evidence>
<evidence type="ECO:0000256" key="1">
    <source>
        <dbReference type="ARBA" id="ARBA00022553"/>
    </source>
</evidence>